<keyword evidence="2" id="KW-1185">Reference proteome</keyword>
<proteinExistence type="predicted"/>
<evidence type="ECO:0000313" key="1">
    <source>
        <dbReference type="EMBL" id="TID18360.1"/>
    </source>
</evidence>
<dbReference type="Proteomes" id="UP000298493">
    <property type="component" value="Unassembled WGS sequence"/>
</dbReference>
<sequence>MEKEEGRSRLYANPVLPKSKACQRTQGMHPGPNSRIKFASGTLGTKGDVDSRQFHRNASTARTHYIKYLPEAQAYIKYLPEAQAYIRYLPEAQAYIKYLPEALHCI</sequence>
<comment type="caution">
    <text evidence="1">The sequence shown here is derived from an EMBL/GenBank/DDBJ whole genome shotgun (WGS) entry which is preliminary data.</text>
</comment>
<reference evidence="1 2" key="1">
    <citation type="submission" date="2019-04" db="EMBL/GenBank/DDBJ databases">
        <title>High contiguity whole genome sequence and gene annotation resource for two Venturia nashicola isolates.</title>
        <authorList>
            <person name="Prokchorchik M."/>
            <person name="Won K."/>
            <person name="Lee Y."/>
            <person name="Choi E.D."/>
            <person name="Segonzac C."/>
            <person name="Sohn K.H."/>
        </authorList>
    </citation>
    <scope>NUCLEOTIDE SEQUENCE [LARGE SCALE GENOMIC DNA]</scope>
    <source>
        <strain evidence="1 2">PRI2</strain>
    </source>
</reference>
<gene>
    <name evidence="1" type="ORF">E6O75_ATG06436</name>
</gene>
<accession>A0A4Z1P2M2</accession>
<dbReference type="AlphaFoldDB" id="A0A4Z1P2M2"/>
<dbReference type="EMBL" id="SNSC02000014">
    <property type="protein sequence ID" value="TID18360.1"/>
    <property type="molecule type" value="Genomic_DNA"/>
</dbReference>
<protein>
    <submittedName>
        <fullName evidence="1">Uncharacterized protein</fullName>
    </submittedName>
</protein>
<name>A0A4Z1P2M2_9PEZI</name>
<organism evidence="1 2">
    <name type="scientific">Venturia nashicola</name>
    <dbReference type="NCBI Taxonomy" id="86259"/>
    <lineage>
        <taxon>Eukaryota</taxon>
        <taxon>Fungi</taxon>
        <taxon>Dikarya</taxon>
        <taxon>Ascomycota</taxon>
        <taxon>Pezizomycotina</taxon>
        <taxon>Dothideomycetes</taxon>
        <taxon>Pleosporomycetidae</taxon>
        <taxon>Venturiales</taxon>
        <taxon>Venturiaceae</taxon>
        <taxon>Venturia</taxon>
    </lineage>
</organism>
<evidence type="ECO:0000313" key="2">
    <source>
        <dbReference type="Proteomes" id="UP000298493"/>
    </source>
</evidence>